<feature type="signal peptide" evidence="1">
    <location>
        <begin position="1"/>
        <end position="27"/>
    </location>
</feature>
<keyword evidence="1" id="KW-0732">Signal</keyword>
<evidence type="ECO:0000313" key="3">
    <source>
        <dbReference type="Proteomes" id="UP000199603"/>
    </source>
</evidence>
<dbReference type="AlphaFoldDB" id="A0A1G6RYR0"/>
<accession>A0A1G6RYR0</accession>
<dbReference type="Proteomes" id="UP000199603">
    <property type="component" value="Unassembled WGS sequence"/>
</dbReference>
<gene>
    <name evidence="2" type="ORF">SAMN04488509_101178</name>
</gene>
<evidence type="ECO:0000256" key="1">
    <source>
        <dbReference type="SAM" id="SignalP"/>
    </source>
</evidence>
<dbReference type="RefSeq" id="WP_091237712.1">
    <property type="nucleotide sequence ID" value="NZ_FNAG01000001.1"/>
</dbReference>
<keyword evidence="3" id="KW-1185">Reference proteome</keyword>
<dbReference type="OrthoDB" id="941017at2"/>
<organism evidence="2 3">
    <name type="scientific">Aquimonas voraii</name>
    <dbReference type="NCBI Taxonomy" id="265719"/>
    <lineage>
        <taxon>Bacteria</taxon>
        <taxon>Pseudomonadati</taxon>
        <taxon>Pseudomonadota</taxon>
        <taxon>Gammaproteobacteria</taxon>
        <taxon>Lysobacterales</taxon>
        <taxon>Lysobacteraceae</taxon>
        <taxon>Aquimonas</taxon>
    </lineage>
</organism>
<reference evidence="2 3" key="1">
    <citation type="submission" date="2016-10" db="EMBL/GenBank/DDBJ databases">
        <authorList>
            <person name="de Groot N.N."/>
        </authorList>
    </citation>
    <scope>NUCLEOTIDE SEQUENCE [LARGE SCALE GENOMIC DNA]</scope>
    <source>
        <strain evidence="2 3">DSM 16957</strain>
    </source>
</reference>
<protein>
    <submittedName>
        <fullName evidence="2">Uncharacterized protein</fullName>
    </submittedName>
</protein>
<dbReference type="EMBL" id="FNAG01000001">
    <property type="protein sequence ID" value="SDD09561.1"/>
    <property type="molecule type" value="Genomic_DNA"/>
</dbReference>
<feature type="chain" id="PRO_5011660521" evidence="1">
    <location>
        <begin position="28"/>
        <end position="237"/>
    </location>
</feature>
<evidence type="ECO:0000313" key="2">
    <source>
        <dbReference type="EMBL" id="SDD09561.1"/>
    </source>
</evidence>
<sequence>MRIRPNSPFAPLLLLALFSVPVTEARAEGVRWALCELDAGCRFCTLPITHVQADLALSALGLIGDAPGHTVTVFRNRAGEWTWYYDTRRPPAELHAYFGGEAAPSEGACPALPDALQPRDGRWSLTLAPARSKNCPAGLDAQLQSQLPLPSSGDVRFERPFDARATLPGAAWVPVAPNRLVGAVAPAGSDGLRGTYALEVVSETAMRGELKVVAPIPGQANCEVQVSFDYRREDAAP</sequence>
<proteinExistence type="predicted"/>
<name>A0A1G6RYR0_9GAMM</name>